<dbReference type="AlphaFoldDB" id="A0AA39UQT1"/>
<feature type="region of interest" description="Disordered" evidence="1">
    <location>
        <begin position="517"/>
        <end position="556"/>
    </location>
</feature>
<comment type="caution">
    <text evidence="2">The sequence shown here is derived from an EMBL/GenBank/DDBJ whole genome shotgun (WGS) entry which is preliminary data.</text>
</comment>
<protein>
    <recommendedName>
        <fullName evidence="4">F-box domain-containing protein</fullName>
    </recommendedName>
</protein>
<evidence type="ECO:0000256" key="1">
    <source>
        <dbReference type="SAM" id="MobiDB-lite"/>
    </source>
</evidence>
<evidence type="ECO:0000313" key="3">
    <source>
        <dbReference type="Proteomes" id="UP001175228"/>
    </source>
</evidence>
<organism evidence="2 3">
    <name type="scientific">Armillaria luteobubalina</name>
    <dbReference type="NCBI Taxonomy" id="153913"/>
    <lineage>
        <taxon>Eukaryota</taxon>
        <taxon>Fungi</taxon>
        <taxon>Dikarya</taxon>
        <taxon>Basidiomycota</taxon>
        <taxon>Agaricomycotina</taxon>
        <taxon>Agaricomycetes</taxon>
        <taxon>Agaricomycetidae</taxon>
        <taxon>Agaricales</taxon>
        <taxon>Marasmiineae</taxon>
        <taxon>Physalacriaceae</taxon>
        <taxon>Armillaria</taxon>
    </lineage>
</organism>
<keyword evidence="3" id="KW-1185">Reference proteome</keyword>
<gene>
    <name evidence="2" type="ORF">EDD18DRAFT_1150932</name>
</gene>
<sequence length="611" mass="69421">MMTGKRKPRLRGSSSQPIVLCDWCQHTFCPSDACPPTSFAEQCRVFYTPSNRQRKRIFHEKSRLSKVVADYDHELMRLRDIVTQLESRRADVQTHIDICASLLLASVRRLRNPLPQTNDLSPLSSNRHDPDMILKLIFIFTCCRDGDDNDSNSHFRWLTPLVISHVCSHWRKLSLDIPEMWSCLDVSRDLRPESNMELLHTYIARTGVNTPLSVRVEFDIQCSFMRRHALNLVLGHAGRWKEAIISVDHQLLYQFLSCPFDILERLVLCIGNVQGHHSIEHFKFVPRLRYVITDATLSALSFPYSVRCIDLSGRADNSVIVRIEDYQLDAPNIHLSLFPIFRDACVQLTNLRALTLHALPSDFETFAQAVTIPYLDRLNIAFSDDYTFDVSSFHSLLSLIKQSKCHLSAFSLDMTQCPGDHCSSHIQKLQSGDIVLWDFLVGLPSITELRVIEPRSSNCVHCNMVTMLLRWLVVTDVDEVHSTPLILPYLRILQLVWTASPDVNSLKTMVDSRSEERTVAGGNVTPVDVESEEGNGSLNEVDDSEETSRSDTSFEACRSSVRSSECNDGNDVIVSALESLVIGARAEIEVNSDMMDWMNDLRARGMTAHLW</sequence>
<reference evidence="2" key="1">
    <citation type="submission" date="2023-06" db="EMBL/GenBank/DDBJ databases">
        <authorList>
            <consortium name="Lawrence Berkeley National Laboratory"/>
            <person name="Ahrendt S."/>
            <person name="Sahu N."/>
            <person name="Indic B."/>
            <person name="Wong-Bajracharya J."/>
            <person name="Merenyi Z."/>
            <person name="Ke H.-M."/>
            <person name="Monk M."/>
            <person name="Kocsube S."/>
            <person name="Drula E."/>
            <person name="Lipzen A."/>
            <person name="Balint B."/>
            <person name="Henrissat B."/>
            <person name="Andreopoulos B."/>
            <person name="Martin F.M."/>
            <person name="Harder C.B."/>
            <person name="Rigling D."/>
            <person name="Ford K.L."/>
            <person name="Foster G.D."/>
            <person name="Pangilinan J."/>
            <person name="Papanicolaou A."/>
            <person name="Barry K."/>
            <person name="LaButti K."/>
            <person name="Viragh M."/>
            <person name="Koriabine M."/>
            <person name="Yan M."/>
            <person name="Riley R."/>
            <person name="Champramary S."/>
            <person name="Plett K.L."/>
            <person name="Tsai I.J."/>
            <person name="Slot J."/>
            <person name="Sipos G."/>
            <person name="Plett J."/>
            <person name="Nagy L.G."/>
            <person name="Grigoriev I.V."/>
        </authorList>
    </citation>
    <scope>NUCLEOTIDE SEQUENCE</scope>
    <source>
        <strain evidence="2">HWK02</strain>
    </source>
</reference>
<evidence type="ECO:0008006" key="4">
    <source>
        <dbReference type="Google" id="ProtNLM"/>
    </source>
</evidence>
<proteinExistence type="predicted"/>
<dbReference type="Proteomes" id="UP001175228">
    <property type="component" value="Unassembled WGS sequence"/>
</dbReference>
<accession>A0AA39UQT1</accession>
<dbReference type="EMBL" id="JAUEPU010000009">
    <property type="protein sequence ID" value="KAK0499377.1"/>
    <property type="molecule type" value="Genomic_DNA"/>
</dbReference>
<evidence type="ECO:0000313" key="2">
    <source>
        <dbReference type="EMBL" id="KAK0499377.1"/>
    </source>
</evidence>
<name>A0AA39UQT1_9AGAR</name>